<evidence type="ECO:0000313" key="3">
    <source>
        <dbReference type="EMBL" id="PMD19265.1"/>
    </source>
</evidence>
<proteinExistence type="predicted"/>
<dbReference type="Proteomes" id="UP000235672">
    <property type="component" value="Unassembled WGS sequence"/>
</dbReference>
<dbReference type="EMBL" id="KZ613490">
    <property type="protein sequence ID" value="PMD19265.1"/>
    <property type="molecule type" value="Genomic_DNA"/>
</dbReference>
<protein>
    <recommendedName>
        <fullName evidence="5">Extracellular membrane protein CFEM domain-containing protein</fullName>
    </recommendedName>
</protein>
<evidence type="ECO:0000313" key="4">
    <source>
        <dbReference type="Proteomes" id="UP000235672"/>
    </source>
</evidence>
<feature type="region of interest" description="Disordered" evidence="1">
    <location>
        <begin position="26"/>
        <end position="54"/>
    </location>
</feature>
<dbReference type="AlphaFoldDB" id="A0A2J6PYZ0"/>
<feature type="signal peptide" evidence="2">
    <location>
        <begin position="1"/>
        <end position="21"/>
    </location>
</feature>
<dbReference type="OrthoDB" id="4153189at2759"/>
<gene>
    <name evidence="3" type="ORF">NA56DRAFT_206877</name>
</gene>
<evidence type="ECO:0000256" key="2">
    <source>
        <dbReference type="SAM" id="SignalP"/>
    </source>
</evidence>
<sequence length="268" mass="28928">MGIMALKTYFLVFALLAQVLGFSPSTASNRPTPRGGSKVQMPRQTQPQGTLSTSQSTVSLVESQLVATSPTSIGNALVTLPPACEVFIALLSSCNSISPGFTTFRYENQTPCLCYPNTTKWQPEIFDGAVVTCAQHLSATPSVYSQIASLEEFCTQSIAGCNASITGSCTTTALPPVIVSTVGSSAPSPTQPSTISSSSGSGLWSKRSFMLSNLTHQLFVSSNKYRSYPRTKSWNWRRKFCRSISGGLWVRYFSANKTREMALIELTL</sequence>
<keyword evidence="2" id="KW-0732">Signal</keyword>
<feature type="chain" id="PRO_5014382739" description="Extracellular membrane protein CFEM domain-containing protein" evidence="2">
    <location>
        <begin position="22"/>
        <end position="268"/>
    </location>
</feature>
<organism evidence="3 4">
    <name type="scientific">Hyaloscypha hepaticicola</name>
    <dbReference type="NCBI Taxonomy" id="2082293"/>
    <lineage>
        <taxon>Eukaryota</taxon>
        <taxon>Fungi</taxon>
        <taxon>Dikarya</taxon>
        <taxon>Ascomycota</taxon>
        <taxon>Pezizomycotina</taxon>
        <taxon>Leotiomycetes</taxon>
        <taxon>Helotiales</taxon>
        <taxon>Hyaloscyphaceae</taxon>
        <taxon>Hyaloscypha</taxon>
    </lineage>
</organism>
<name>A0A2J6PYZ0_9HELO</name>
<evidence type="ECO:0000256" key="1">
    <source>
        <dbReference type="SAM" id="MobiDB-lite"/>
    </source>
</evidence>
<reference evidence="3 4" key="1">
    <citation type="submission" date="2016-05" db="EMBL/GenBank/DDBJ databases">
        <title>A degradative enzymes factory behind the ericoid mycorrhizal symbiosis.</title>
        <authorList>
            <consortium name="DOE Joint Genome Institute"/>
            <person name="Martino E."/>
            <person name="Morin E."/>
            <person name="Grelet G."/>
            <person name="Kuo A."/>
            <person name="Kohler A."/>
            <person name="Daghino S."/>
            <person name="Barry K."/>
            <person name="Choi C."/>
            <person name="Cichocki N."/>
            <person name="Clum A."/>
            <person name="Copeland A."/>
            <person name="Hainaut M."/>
            <person name="Haridas S."/>
            <person name="Labutti K."/>
            <person name="Lindquist E."/>
            <person name="Lipzen A."/>
            <person name="Khouja H.-R."/>
            <person name="Murat C."/>
            <person name="Ohm R."/>
            <person name="Olson A."/>
            <person name="Spatafora J."/>
            <person name="Veneault-Fourrey C."/>
            <person name="Henrissat B."/>
            <person name="Grigoriev I."/>
            <person name="Martin F."/>
            <person name="Perotto S."/>
        </authorList>
    </citation>
    <scope>NUCLEOTIDE SEQUENCE [LARGE SCALE GENOMIC DNA]</scope>
    <source>
        <strain evidence="3 4">UAMH 7357</strain>
    </source>
</reference>
<accession>A0A2J6PYZ0</accession>
<evidence type="ECO:0008006" key="5">
    <source>
        <dbReference type="Google" id="ProtNLM"/>
    </source>
</evidence>
<keyword evidence="4" id="KW-1185">Reference proteome</keyword>